<dbReference type="Gene3D" id="3.40.50.12780">
    <property type="entry name" value="N-terminal domain of ligase-like"/>
    <property type="match status" value="1"/>
</dbReference>
<dbReference type="Proteomes" id="UP001055804">
    <property type="component" value="Unassembled WGS sequence"/>
</dbReference>
<dbReference type="GO" id="GO:0016405">
    <property type="term" value="F:CoA-ligase activity"/>
    <property type="evidence" value="ECO:0007669"/>
    <property type="project" value="TreeGrafter"/>
</dbReference>
<evidence type="ECO:0000313" key="3">
    <source>
        <dbReference type="EMBL" id="MCP1336290.1"/>
    </source>
</evidence>
<dbReference type="InterPro" id="IPR045851">
    <property type="entry name" value="AMP-bd_C_sf"/>
</dbReference>
<name>A0A9J6PJN6_9PROT</name>
<evidence type="ECO:0000259" key="1">
    <source>
        <dbReference type="Pfam" id="PF00501"/>
    </source>
</evidence>
<dbReference type="EMBL" id="JAMZFT010000002">
    <property type="protein sequence ID" value="MCP1336290.1"/>
    <property type="molecule type" value="Genomic_DNA"/>
</dbReference>
<dbReference type="Pfam" id="PF00501">
    <property type="entry name" value="AMP-binding"/>
    <property type="match status" value="1"/>
</dbReference>
<comment type="caution">
    <text evidence="3">The sequence shown here is derived from an EMBL/GenBank/DDBJ whole genome shotgun (WGS) entry which is preliminary data.</text>
</comment>
<dbReference type="PANTHER" id="PTHR24096">
    <property type="entry name" value="LONG-CHAIN-FATTY-ACID--COA LIGASE"/>
    <property type="match status" value="1"/>
</dbReference>
<evidence type="ECO:0000259" key="2">
    <source>
        <dbReference type="Pfam" id="PF13193"/>
    </source>
</evidence>
<sequence>MCLTDGETALTYAEVAASSHRIAAALADAGVTPGDVVATVSPNHVRYLEAVLGIVRAGAVWLPVNARYGADEMAHALRSNDACFVFTHSAHLDAVRTACGTLPDMRGIVCIDTAVPGAPGLADWSRGYPHTGIDVPQGPDTVVAIRSTGGTTGPSKGVMISNRNYETLFACLFSTLPFPAGPVHLAAAPLSHAAGTMALATMIHGGRTRVMPRFTPGDVLRLIEEERVTHIFLTPTMIYMLLNDPEIGAHDCSSLHTVIYSGAPMSVDKLTQAIARFGPVFAQAFGQAEAPFFCTILPQSEHVPLDDPAVARRLKSCGQSTPFVRVEIMDPEGRLLPPGERGEIVVKGDLVMKGYYNNPEATEKAGRFGWHHTGDIGYKDEDGYLYLVDRERDVIISGGFNIFPTEIEQVIWSHPGVQDCAVIGVPDDIWGEAVKAVVQPRPGATLSEAEITALCRERLGGMKTPKSVEFWPDLPRSPVGKVLKRDIRSRFWKDRDRAV</sequence>
<dbReference type="InterPro" id="IPR025110">
    <property type="entry name" value="AMP-bd_C"/>
</dbReference>
<dbReference type="SUPFAM" id="SSF56801">
    <property type="entry name" value="Acetyl-CoA synthetase-like"/>
    <property type="match status" value="1"/>
</dbReference>
<dbReference type="AlphaFoldDB" id="A0A9J6PJN6"/>
<protein>
    <submittedName>
        <fullName evidence="3">AMP-binding protein</fullName>
    </submittedName>
</protein>
<gene>
    <name evidence="3" type="ORF">NJQ99_07725</name>
</gene>
<keyword evidence="4" id="KW-1185">Reference proteome</keyword>
<evidence type="ECO:0000313" key="4">
    <source>
        <dbReference type="Proteomes" id="UP001055804"/>
    </source>
</evidence>
<proteinExistence type="predicted"/>
<reference evidence="3" key="1">
    <citation type="submission" date="2022-06" db="EMBL/GenBank/DDBJ databases">
        <title>Isolation and Genomics of Futiania mangrovii gen. nov., sp. nov., a Rare and Metabolically-versatile member in the Class Alphaproteobacteria.</title>
        <authorList>
            <person name="Liu L."/>
            <person name="Huang W.-C."/>
            <person name="Pan J."/>
            <person name="Li J."/>
            <person name="Huang Y."/>
            <person name="Du H."/>
            <person name="Liu Y."/>
            <person name="Li M."/>
        </authorList>
    </citation>
    <scope>NUCLEOTIDE SEQUENCE</scope>
    <source>
        <strain evidence="3">FT118</strain>
    </source>
</reference>
<feature type="domain" description="AMP-dependent synthetase/ligase" evidence="1">
    <location>
        <begin position="3"/>
        <end position="356"/>
    </location>
</feature>
<dbReference type="Pfam" id="PF13193">
    <property type="entry name" value="AMP-binding_C"/>
    <property type="match status" value="1"/>
</dbReference>
<feature type="domain" description="AMP-binding enzyme C-terminal" evidence="2">
    <location>
        <begin position="406"/>
        <end position="481"/>
    </location>
</feature>
<accession>A0A9J6PJN6</accession>
<dbReference type="InterPro" id="IPR000873">
    <property type="entry name" value="AMP-dep_synth/lig_dom"/>
</dbReference>
<dbReference type="PANTHER" id="PTHR24096:SF267">
    <property type="entry name" value="MALONATE--COA LIGASE ACSF3, MITOCHONDRIAL"/>
    <property type="match status" value="1"/>
</dbReference>
<dbReference type="InterPro" id="IPR042099">
    <property type="entry name" value="ANL_N_sf"/>
</dbReference>
<organism evidence="3 4">
    <name type="scientific">Futiania mangrovi</name>
    <dbReference type="NCBI Taxonomy" id="2959716"/>
    <lineage>
        <taxon>Bacteria</taxon>
        <taxon>Pseudomonadati</taxon>
        <taxon>Pseudomonadota</taxon>
        <taxon>Alphaproteobacteria</taxon>
        <taxon>Futianiales</taxon>
        <taxon>Futianiaceae</taxon>
        <taxon>Futiania</taxon>
    </lineage>
</organism>
<dbReference type="Gene3D" id="3.30.300.30">
    <property type="match status" value="1"/>
</dbReference>